<dbReference type="OrthoDB" id="1859733at2759"/>
<evidence type="ECO:0000256" key="1">
    <source>
        <dbReference type="SAM" id="SignalP"/>
    </source>
</evidence>
<dbReference type="GeneID" id="37204692"/>
<dbReference type="AlphaFoldDB" id="A0A395I6P3"/>
<reference evidence="2 3" key="1">
    <citation type="submission" date="2018-02" db="EMBL/GenBank/DDBJ databases">
        <title>The genomes of Aspergillus section Nigri reveals drivers in fungal speciation.</title>
        <authorList>
            <consortium name="DOE Joint Genome Institute"/>
            <person name="Vesth T.C."/>
            <person name="Nybo J."/>
            <person name="Theobald S."/>
            <person name="Brandl J."/>
            <person name="Frisvad J.C."/>
            <person name="Nielsen K.F."/>
            <person name="Lyhne E.K."/>
            <person name="Kogle M.E."/>
            <person name="Kuo A."/>
            <person name="Riley R."/>
            <person name="Clum A."/>
            <person name="Nolan M."/>
            <person name="Lipzen A."/>
            <person name="Salamov A."/>
            <person name="Henrissat B."/>
            <person name="Wiebenga A."/>
            <person name="De vries R.P."/>
            <person name="Grigoriev I.V."/>
            <person name="Mortensen U.H."/>
            <person name="Andersen M.R."/>
            <person name="Baker S.E."/>
        </authorList>
    </citation>
    <scope>NUCLEOTIDE SEQUENCE [LARGE SCALE GENOMIC DNA]</scope>
    <source>
        <strain evidence="2 3">CBS 101889</strain>
    </source>
</reference>
<keyword evidence="3" id="KW-1185">Reference proteome</keyword>
<dbReference type="RefSeq" id="XP_025554881.1">
    <property type="nucleotide sequence ID" value="XM_025700403.1"/>
</dbReference>
<organism evidence="2 3">
    <name type="scientific">Aspergillus homomorphus (strain CBS 101889)</name>
    <dbReference type="NCBI Taxonomy" id="1450537"/>
    <lineage>
        <taxon>Eukaryota</taxon>
        <taxon>Fungi</taxon>
        <taxon>Dikarya</taxon>
        <taxon>Ascomycota</taxon>
        <taxon>Pezizomycotina</taxon>
        <taxon>Eurotiomycetes</taxon>
        <taxon>Eurotiomycetidae</taxon>
        <taxon>Eurotiales</taxon>
        <taxon>Aspergillaceae</taxon>
        <taxon>Aspergillus</taxon>
        <taxon>Aspergillus subgen. Circumdati</taxon>
    </lineage>
</organism>
<dbReference type="InterPro" id="IPR021851">
    <property type="entry name" value="DUF3455"/>
</dbReference>
<dbReference type="PANTHER" id="PTHR35567:SF1">
    <property type="entry name" value="CONSERVED FUNGAL PROTEIN (AFU_ORTHOLOGUE AFUA_1G14230)"/>
    <property type="match status" value="1"/>
</dbReference>
<gene>
    <name evidence="2" type="ORF">BO97DRAFT_475396</name>
</gene>
<evidence type="ECO:0000313" key="3">
    <source>
        <dbReference type="Proteomes" id="UP000248961"/>
    </source>
</evidence>
<dbReference type="Pfam" id="PF11937">
    <property type="entry name" value="DUF3455"/>
    <property type="match status" value="1"/>
</dbReference>
<evidence type="ECO:0008006" key="4">
    <source>
        <dbReference type="Google" id="ProtNLM"/>
    </source>
</evidence>
<dbReference type="Proteomes" id="UP000248961">
    <property type="component" value="Unassembled WGS sequence"/>
</dbReference>
<feature type="signal peptide" evidence="1">
    <location>
        <begin position="1"/>
        <end position="17"/>
    </location>
</feature>
<dbReference type="EMBL" id="KZ824270">
    <property type="protein sequence ID" value="RAL15727.1"/>
    <property type="molecule type" value="Genomic_DNA"/>
</dbReference>
<sequence>MRPSFCVLACFVASALAAPTWLDDIYDYSQEMASFLGEVSKEIEKVSLRASTCDTSKIALPAYASSFPSPSGLTPVYVAVGRGTQNYTCATSSSNSTPVAIGAVARLYNATCIAANYPTLLEQLPDLAYNIPLPGAEEDTLPPANLELLGHHYFQGTSTPIFNLDTTSEHQNGIAITKKQGAIDAPSYAVKGGTGAVQWLYLTTIDGTVGDYKSVYRVTTVSGAAPETCKNMQSTFTVQYAALYYFYGES</sequence>
<dbReference type="Pfam" id="PF11693">
    <property type="entry name" value="DUF2990"/>
    <property type="match status" value="1"/>
</dbReference>
<dbReference type="InterPro" id="IPR021706">
    <property type="entry name" value="DUF2990"/>
</dbReference>
<accession>A0A395I6P3</accession>
<dbReference type="VEuPathDB" id="FungiDB:BO97DRAFT_475396"/>
<feature type="chain" id="PRO_5017438119" description="Malate dehydrogenase" evidence="1">
    <location>
        <begin position="18"/>
        <end position="250"/>
    </location>
</feature>
<proteinExistence type="predicted"/>
<keyword evidence="1" id="KW-0732">Signal</keyword>
<dbReference type="PANTHER" id="PTHR35567">
    <property type="entry name" value="MALATE DEHYDROGENASE (AFU_ORTHOLOGUE AFUA_2G13800)"/>
    <property type="match status" value="1"/>
</dbReference>
<name>A0A395I6P3_ASPHC</name>
<evidence type="ECO:0000313" key="2">
    <source>
        <dbReference type="EMBL" id="RAL15727.1"/>
    </source>
</evidence>
<protein>
    <recommendedName>
        <fullName evidence="4">Malate dehydrogenase</fullName>
    </recommendedName>
</protein>